<keyword evidence="1" id="KW-0732">Signal</keyword>
<dbReference type="OrthoDB" id="272985at2759"/>
<reference evidence="2 3" key="1">
    <citation type="submission" date="2016-04" db="EMBL/GenBank/DDBJ databases">
        <title>The genome of Intoshia linei affirms orthonectids as highly simplified spiralians.</title>
        <authorList>
            <person name="Mikhailov K.V."/>
            <person name="Slusarev G.S."/>
            <person name="Nikitin M.A."/>
            <person name="Logacheva M.D."/>
            <person name="Penin A."/>
            <person name="Aleoshin V."/>
            <person name="Panchin Y.V."/>
        </authorList>
    </citation>
    <scope>NUCLEOTIDE SEQUENCE [LARGE SCALE GENOMIC DNA]</scope>
    <source>
        <strain evidence="2">Intl2013</strain>
        <tissue evidence="2">Whole animal</tissue>
    </source>
</reference>
<proteinExistence type="predicted"/>
<comment type="caution">
    <text evidence="2">The sequence shown here is derived from an EMBL/GenBank/DDBJ whole genome shotgun (WGS) entry which is preliminary data.</text>
</comment>
<feature type="signal peptide" evidence="1">
    <location>
        <begin position="1"/>
        <end position="26"/>
    </location>
</feature>
<dbReference type="EMBL" id="LWCA01001399">
    <property type="protein sequence ID" value="OAF65200.1"/>
    <property type="molecule type" value="Genomic_DNA"/>
</dbReference>
<feature type="chain" id="PRO_5008056701" evidence="1">
    <location>
        <begin position="27"/>
        <end position="71"/>
    </location>
</feature>
<sequence length="71" mass="8291">MQQYVNRRRIFATMSIILVICSPGDPCQLWENNKDELSQEFIFQIVNQIEINNDAAYNMAIIPIENNILTM</sequence>
<dbReference type="AlphaFoldDB" id="A0A177ATP9"/>
<evidence type="ECO:0000313" key="2">
    <source>
        <dbReference type="EMBL" id="OAF65200.1"/>
    </source>
</evidence>
<dbReference type="Proteomes" id="UP000078046">
    <property type="component" value="Unassembled WGS sequence"/>
</dbReference>
<gene>
    <name evidence="2" type="ORF">A3Q56_07105</name>
</gene>
<name>A0A177ATP9_9BILA</name>
<accession>A0A177ATP9</accession>
<keyword evidence="3" id="KW-1185">Reference proteome</keyword>
<evidence type="ECO:0000256" key="1">
    <source>
        <dbReference type="SAM" id="SignalP"/>
    </source>
</evidence>
<evidence type="ECO:0000313" key="3">
    <source>
        <dbReference type="Proteomes" id="UP000078046"/>
    </source>
</evidence>
<organism evidence="2 3">
    <name type="scientific">Intoshia linei</name>
    <dbReference type="NCBI Taxonomy" id="1819745"/>
    <lineage>
        <taxon>Eukaryota</taxon>
        <taxon>Metazoa</taxon>
        <taxon>Spiralia</taxon>
        <taxon>Lophotrochozoa</taxon>
        <taxon>Mesozoa</taxon>
        <taxon>Orthonectida</taxon>
        <taxon>Rhopaluridae</taxon>
        <taxon>Intoshia</taxon>
    </lineage>
</organism>
<protein>
    <submittedName>
        <fullName evidence="2">Uncharacterized protein</fullName>
    </submittedName>
</protein>